<dbReference type="Pfam" id="PF25967">
    <property type="entry name" value="RND-MFP_C"/>
    <property type="match status" value="1"/>
</dbReference>
<dbReference type="GO" id="GO:0030313">
    <property type="term" value="C:cell envelope"/>
    <property type="evidence" value="ECO:0007669"/>
    <property type="project" value="UniProtKB-SubCell"/>
</dbReference>
<dbReference type="Pfam" id="PF25917">
    <property type="entry name" value="BSH_RND"/>
    <property type="match status" value="1"/>
</dbReference>
<dbReference type="Pfam" id="PF25876">
    <property type="entry name" value="HH_MFP_RND"/>
    <property type="match status" value="1"/>
</dbReference>
<dbReference type="PROSITE" id="PS51257">
    <property type="entry name" value="PROKAR_LIPOPROTEIN"/>
    <property type="match status" value="1"/>
</dbReference>
<dbReference type="GO" id="GO:0046677">
    <property type="term" value="P:response to antibiotic"/>
    <property type="evidence" value="ECO:0007669"/>
    <property type="project" value="TreeGrafter"/>
</dbReference>
<proteinExistence type="inferred from homology"/>
<dbReference type="AlphaFoldDB" id="A0A0B8T363"/>
<reference evidence="8 9" key="2">
    <citation type="journal article" date="2015" name="PLoS ONE">
        <title>Whole-Genome Optical Mapping and Finished Genome Sequence of Sphingobacterium deserti sp. nov., a New Species Isolated from the Western Desert of China.</title>
        <authorList>
            <person name="Teng C."/>
            <person name="Zhou Z."/>
            <person name="Molnar I."/>
            <person name="Li X."/>
            <person name="Tang R."/>
            <person name="Chen M."/>
            <person name="Wang L."/>
            <person name="Su S."/>
            <person name="Zhang W."/>
            <person name="Lin M."/>
        </authorList>
    </citation>
    <scope>NUCLEOTIDE SEQUENCE [LARGE SCALE GENOMIC DNA]</scope>
    <source>
        <strain evidence="9">ACCC05744</strain>
    </source>
</reference>
<evidence type="ECO:0000259" key="7">
    <source>
        <dbReference type="Pfam" id="PF25967"/>
    </source>
</evidence>
<dbReference type="Gene3D" id="2.40.50.100">
    <property type="match status" value="1"/>
</dbReference>
<dbReference type="SUPFAM" id="SSF111369">
    <property type="entry name" value="HlyD-like secretion proteins"/>
    <property type="match status" value="1"/>
</dbReference>
<evidence type="ECO:0000313" key="8">
    <source>
        <dbReference type="EMBL" id="KGE15917.1"/>
    </source>
</evidence>
<dbReference type="OrthoDB" id="9801814at2"/>
<dbReference type="Proteomes" id="UP000031802">
    <property type="component" value="Unassembled WGS sequence"/>
</dbReference>
<name>A0A0B8T363_9SPHI</name>
<dbReference type="RefSeq" id="WP_037494696.1">
    <property type="nucleotide sequence ID" value="NZ_JJMU01000004.1"/>
</dbReference>
<feature type="domain" description="Multidrug resistance protein MdtA-like barrel-sandwich hybrid" evidence="5">
    <location>
        <begin position="70"/>
        <end position="206"/>
    </location>
</feature>
<dbReference type="EMBL" id="JJMU01000004">
    <property type="protein sequence ID" value="KGE15917.1"/>
    <property type="molecule type" value="Genomic_DNA"/>
</dbReference>
<protein>
    <submittedName>
        <fullName evidence="8">Efflux transporter, RND family, MFP subunit</fullName>
    </submittedName>
</protein>
<feature type="domain" description="Multidrug resistance protein MdtA-like alpha-helical hairpin" evidence="4">
    <location>
        <begin position="108"/>
        <end position="175"/>
    </location>
</feature>
<dbReference type="Gene3D" id="2.40.420.20">
    <property type="match status" value="1"/>
</dbReference>
<evidence type="ECO:0000259" key="4">
    <source>
        <dbReference type="Pfam" id="PF25876"/>
    </source>
</evidence>
<evidence type="ECO:0000259" key="5">
    <source>
        <dbReference type="Pfam" id="PF25917"/>
    </source>
</evidence>
<keyword evidence="3" id="KW-0175">Coiled coil</keyword>
<dbReference type="PANTHER" id="PTHR30158">
    <property type="entry name" value="ACRA/E-RELATED COMPONENT OF DRUG EFFLUX TRANSPORTER"/>
    <property type="match status" value="1"/>
</dbReference>
<evidence type="ECO:0000256" key="3">
    <source>
        <dbReference type="SAM" id="Coils"/>
    </source>
</evidence>
<dbReference type="InterPro" id="IPR058624">
    <property type="entry name" value="MdtA-like_HH"/>
</dbReference>
<gene>
    <name evidence="8" type="ORF">DI53_0351</name>
</gene>
<reference evidence="9" key="1">
    <citation type="submission" date="2014-04" db="EMBL/GenBank/DDBJ databases">
        <title>Whole-Genome optical mapping and complete genome sequence of Sphingobacterium deserti sp. nov., a new spaces isolated from desert in the west of China.</title>
        <authorList>
            <person name="Teng C."/>
            <person name="Zhou Z."/>
            <person name="Li X."/>
            <person name="Chen M."/>
            <person name="Lin M."/>
            <person name="Wang L."/>
            <person name="Su S."/>
            <person name="Zhang C."/>
            <person name="Zhang W."/>
        </authorList>
    </citation>
    <scope>NUCLEOTIDE SEQUENCE [LARGE SCALE GENOMIC DNA]</scope>
    <source>
        <strain evidence="9">ACCC05744</strain>
    </source>
</reference>
<comment type="caution">
    <text evidence="8">The sequence shown here is derived from an EMBL/GenBank/DDBJ whole genome shotgun (WGS) entry which is preliminary data.</text>
</comment>
<organism evidence="8 9">
    <name type="scientific">Sphingobacterium deserti</name>
    <dbReference type="NCBI Taxonomy" id="1229276"/>
    <lineage>
        <taxon>Bacteria</taxon>
        <taxon>Pseudomonadati</taxon>
        <taxon>Bacteroidota</taxon>
        <taxon>Sphingobacteriia</taxon>
        <taxon>Sphingobacteriales</taxon>
        <taxon>Sphingobacteriaceae</taxon>
        <taxon>Sphingobacterium</taxon>
    </lineage>
</organism>
<evidence type="ECO:0000256" key="2">
    <source>
        <dbReference type="ARBA" id="ARBA00009477"/>
    </source>
</evidence>
<feature type="domain" description="Multidrug resistance protein MdtA-like beta-barrel" evidence="6">
    <location>
        <begin position="213"/>
        <end position="295"/>
    </location>
</feature>
<feature type="coiled-coil region" evidence="3">
    <location>
        <begin position="108"/>
        <end position="166"/>
    </location>
</feature>
<sequence length="381" mass="40523">MNKNFLFSALIISTGLFWQSCGSGDKPSSQQQGAPQGQPAVPVSTVAVEKQIVSGIKSYPGSVIPLQETKIFAEVSGYVTKINVTDGASVSKGQVLYEIDRIRYQAAVDQAKAAVEIAKATLQRGEKDLTRYQTLADKDAIAKQTLDNALTEVSNQKAQVQSAQAALTTAQTNLQRAVIRAPYSGVVGISMVRTGALVSPGTTEINTISTIDPITVQFQISEREIAEYAAYQSGKSATEISAVLPDGTTYTNFGRVSIIDRAVDPRTGTIAVRATFSNPQNVLRAGMNLTVNVKSTSSSEQAIIPFKGVQDQLGVYNVFVVNDSSQAEIRPVKLGLKVGENVVVESGVEAGEKIIVDGLMNVRNGAKVVENQPSADNAPKK</sequence>
<dbReference type="PATRIC" id="fig|1229276.3.peg.366"/>
<dbReference type="Gene3D" id="1.10.287.470">
    <property type="entry name" value="Helix hairpin bin"/>
    <property type="match status" value="1"/>
</dbReference>
<dbReference type="Pfam" id="PF25944">
    <property type="entry name" value="Beta-barrel_RND"/>
    <property type="match status" value="1"/>
</dbReference>
<dbReference type="InterPro" id="IPR058626">
    <property type="entry name" value="MdtA-like_b-barrel"/>
</dbReference>
<dbReference type="Gene3D" id="2.40.30.170">
    <property type="match status" value="1"/>
</dbReference>
<dbReference type="GO" id="GO:0022857">
    <property type="term" value="F:transmembrane transporter activity"/>
    <property type="evidence" value="ECO:0007669"/>
    <property type="project" value="InterPro"/>
</dbReference>
<evidence type="ECO:0000313" key="9">
    <source>
        <dbReference type="Proteomes" id="UP000031802"/>
    </source>
</evidence>
<dbReference type="GO" id="GO:0005886">
    <property type="term" value="C:plasma membrane"/>
    <property type="evidence" value="ECO:0007669"/>
    <property type="project" value="TreeGrafter"/>
</dbReference>
<dbReference type="NCBIfam" id="TIGR01730">
    <property type="entry name" value="RND_mfp"/>
    <property type="match status" value="1"/>
</dbReference>
<comment type="similarity">
    <text evidence="2">Belongs to the membrane fusion protein (MFP) (TC 8.A.1) family.</text>
</comment>
<feature type="domain" description="Multidrug resistance protein MdtA-like C-terminal permuted SH3" evidence="7">
    <location>
        <begin position="303"/>
        <end position="359"/>
    </location>
</feature>
<dbReference type="InterPro" id="IPR058627">
    <property type="entry name" value="MdtA-like_C"/>
</dbReference>
<dbReference type="eggNOG" id="COG0845">
    <property type="taxonomic scope" value="Bacteria"/>
</dbReference>
<dbReference type="InterPro" id="IPR006143">
    <property type="entry name" value="RND_pump_MFP"/>
</dbReference>
<evidence type="ECO:0000256" key="1">
    <source>
        <dbReference type="ARBA" id="ARBA00004196"/>
    </source>
</evidence>
<evidence type="ECO:0000259" key="6">
    <source>
        <dbReference type="Pfam" id="PF25944"/>
    </source>
</evidence>
<accession>A0A0B8T363</accession>
<keyword evidence="9" id="KW-1185">Reference proteome</keyword>
<dbReference type="STRING" id="1229276.DI53_0351"/>
<comment type="subcellular location">
    <subcellularLocation>
        <location evidence="1">Cell envelope</location>
    </subcellularLocation>
</comment>
<dbReference type="InterPro" id="IPR058625">
    <property type="entry name" value="MdtA-like_BSH"/>
</dbReference>